<sequence length="149" mass="17096">MVKTSFVFLICVLSGFLLTIQLIAFKFLIKQAKIEEPTAWKLLDQITVAAQQYKIPLFVIDQLLLNYINKGDYLNNAESLHKNYPIKNVNHHHFSSKRKSYSNFVSHHQSSNSLLSSSRECRVFCRGESRLTHLATIADSISPDIVDHF</sequence>
<keyword evidence="1" id="KW-0812">Transmembrane</keyword>
<dbReference type="Proteomes" id="UP000194236">
    <property type="component" value="Unassembled WGS sequence"/>
</dbReference>
<feature type="non-terminal residue" evidence="2">
    <location>
        <position position="149"/>
    </location>
</feature>
<evidence type="ECO:0000313" key="3">
    <source>
        <dbReference type="Proteomes" id="UP000194236"/>
    </source>
</evidence>
<name>A0A1Y3BQ29_EURMA</name>
<comment type="caution">
    <text evidence="2">The sequence shown here is derived from an EMBL/GenBank/DDBJ whole genome shotgun (WGS) entry which is preliminary data.</text>
</comment>
<keyword evidence="1" id="KW-0472">Membrane</keyword>
<accession>A0A1Y3BQ29</accession>
<feature type="transmembrane region" description="Helical" evidence="1">
    <location>
        <begin position="6"/>
        <end position="29"/>
    </location>
</feature>
<evidence type="ECO:0000313" key="2">
    <source>
        <dbReference type="EMBL" id="OTF81255.1"/>
    </source>
</evidence>
<keyword evidence="3" id="KW-1185">Reference proteome</keyword>
<dbReference type="AlphaFoldDB" id="A0A1Y3BQ29"/>
<reference evidence="2 3" key="1">
    <citation type="submission" date="2017-03" db="EMBL/GenBank/DDBJ databases">
        <title>Genome Survey of Euroglyphus maynei.</title>
        <authorList>
            <person name="Arlian L.G."/>
            <person name="Morgan M.S."/>
            <person name="Rider S.D."/>
        </authorList>
    </citation>
    <scope>NUCLEOTIDE SEQUENCE [LARGE SCALE GENOMIC DNA]</scope>
    <source>
        <strain evidence="2">Arlian Lab</strain>
        <tissue evidence="2">Whole body</tissue>
    </source>
</reference>
<protein>
    <submittedName>
        <fullName evidence="2">Uncharacterized protein</fullName>
    </submittedName>
</protein>
<gene>
    <name evidence="2" type="ORF">BLA29_007870</name>
</gene>
<proteinExistence type="predicted"/>
<organism evidence="2 3">
    <name type="scientific">Euroglyphus maynei</name>
    <name type="common">Mayne's house dust mite</name>
    <dbReference type="NCBI Taxonomy" id="6958"/>
    <lineage>
        <taxon>Eukaryota</taxon>
        <taxon>Metazoa</taxon>
        <taxon>Ecdysozoa</taxon>
        <taxon>Arthropoda</taxon>
        <taxon>Chelicerata</taxon>
        <taxon>Arachnida</taxon>
        <taxon>Acari</taxon>
        <taxon>Acariformes</taxon>
        <taxon>Sarcoptiformes</taxon>
        <taxon>Astigmata</taxon>
        <taxon>Psoroptidia</taxon>
        <taxon>Analgoidea</taxon>
        <taxon>Pyroglyphidae</taxon>
        <taxon>Pyroglyphinae</taxon>
        <taxon>Euroglyphus</taxon>
    </lineage>
</organism>
<keyword evidence="1" id="KW-1133">Transmembrane helix</keyword>
<evidence type="ECO:0000256" key="1">
    <source>
        <dbReference type="SAM" id="Phobius"/>
    </source>
</evidence>
<dbReference type="EMBL" id="MUJZ01014543">
    <property type="protein sequence ID" value="OTF81255.1"/>
    <property type="molecule type" value="Genomic_DNA"/>
</dbReference>